<comment type="caution">
    <text evidence="6">The sequence shown here is derived from an EMBL/GenBank/DDBJ whole genome shotgun (WGS) entry which is preliminary data.</text>
</comment>
<sequence>MREPSTFTEVVRERAQAAADTVAHVFLRERDGELVPEQSSYAELDTAARRIAHRIQGYGVKGQPVVLLYPAGPQFLQAFLGCLYAGAVAVPATLPSGHGQLERLGGIIRDTRATLFLTDTAHAPEISLWLAMEGVPDTVCLATDTAGFGDPQAWQPVRTGADELAFLQYTSGSTADPRGVMVSHANLIANQQVIQQSMGTTERDVLGGWLPHFHDMGLILHLLHPLFVGGQAVQLSPTSFLKRPVRWLKAISDYGVTAGGGPNFCYDLCLRRITPAQQQGLDLSSWRLAFNGAEPVRSSTLEAFAARFAENGLRPEALYPCYGLAEATLMVSGPVPGEAATELAADAAALERGRLTPAAEGAATRPVVSVGRVVDLDVRIVDPVSRAELAPGEVGEIWVGGDSVAQGYWHRPNESRLTFHATVEHPLTPVAGGFLRTGDLGTVDEQDRLYVTGRLKETIIINGRNLFPQDIEWAIRELGPAFSFGAAFTVDAGVERLVIVQEVRAGEADWSRLREKATAVQALIGREFAIPAANVLLVKPGSVARTTSGKIRRTRTRERFLLGELTGAYEILEPEVRALVRPGELAGLGAWQ</sequence>
<accession>A0A2V4N3E3</accession>
<dbReference type="AlphaFoldDB" id="A0A2V4N3E3"/>
<evidence type="ECO:0000256" key="3">
    <source>
        <dbReference type="ARBA" id="ARBA00022832"/>
    </source>
</evidence>
<evidence type="ECO:0000259" key="5">
    <source>
        <dbReference type="Pfam" id="PF00501"/>
    </source>
</evidence>
<dbReference type="InterPro" id="IPR000873">
    <property type="entry name" value="AMP-dep_synth/lig_dom"/>
</dbReference>
<dbReference type="EMBL" id="PYBW01000049">
    <property type="protein sequence ID" value="PYC78545.1"/>
    <property type="molecule type" value="Genomic_DNA"/>
</dbReference>
<dbReference type="GO" id="GO:0016874">
    <property type="term" value="F:ligase activity"/>
    <property type="evidence" value="ECO:0007669"/>
    <property type="project" value="UniProtKB-KW"/>
</dbReference>
<dbReference type="PANTHER" id="PTHR22754">
    <property type="entry name" value="DISCO-INTERACTING PROTEIN 2 DIP2 -RELATED"/>
    <property type="match status" value="1"/>
</dbReference>
<dbReference type="CDD" id="cd05931">
    <property type="entry name" value="FAAL"/>
    <property type="match status" value="1"/>
</dbReference>
<evidence type="ECO:0000256" key="1">
    <source>
        <dbReference type="ARBA" id="ARBA00006432"/>
    </source>
</evidence>
<evidence type="ECO:0000256" key="2">
    <source>
        <dbReference type="ARBA" id="ARBA00022598"/>
    </source>
</evidence>
<proteinExistence type="inferred from homology"/>
<dbReference type="PANTHER" id="PTHR22754:SF32">
    <property type="entry name" value="DISCO-INTERACTING PROTEIN 2"/>
    <property type="match status" value="1"/>
</dbReference>
<feature type="domain" description="AMP-dependent synthetase/ligase" evidence="5">
    <location>
        <begin position="12"/>
        <end position="409"/>
    </location>
</feature>
<keyword evidence="3" id="KW-0276">Fatty acid metabolism</keyword>
<keyword evidence="2" id="KW-0436">Ligase</keyword>
<dbReference type="Gene3D" id="3.30.300.30">
    <property type="match status" value="1"/>
</dbReference>
<keyword evidence="4" id="KW-0443">Lipid metabolism</keyword>
<dbReference type="GO" id="GO:0070566">
    <property type="term" value="F:adenylyltransferase activity"/>
    <property type="evidence" value="ECO:0007669"/>
    <property type="project" value="TreeGrafter"/>
</dbReference>
<comment type="similarity">
    <text evidence="1">Belongs to the ATP-dependent AMP-binding enzyme family.</text>
</comment>
<gene>
    <name evidence="6" type="ORF">C7C46_15650</name>
</gene>
<evidence type="ECO:0000256" key="4">
    <source>
        <dbReference type="ARBA" id="ARBA00023098"/>
    </source>
</evidence>
<reference evidence="6 7" key="1">
    <citation type="submission" date="2018-03" db="EMBL/GenBank/DDBJ databases">
        <title>Bioinformatic expansion and discovery of thiopeptide antibiotics.</title>
        <authorList>
            <person name="Schwalen C.J."/>
            <person name="Hudson G.A."/>
            <person name="Mitchell D.A."/>
        </authorList>
    </citation>
    <scope>NUCLEOTIDE SEQUENCE [LARGE SCALE GENOMIC DNA]</scope>
    <source>
        <strain evidence="6 7">ATCC 21389</strain>
    </source>
</reference>
<dbReference type="InterPro" id="IPR042099">
    <property type="entry name" value="ANL_N_sf"/>
</dbReference>
<dbReference type="Gene3D" id="3.40.50.12780">
    <property type="entry name" value="N-terminal domain of ligase-like"/>
    <property type="match status" value="1"/>
</dbReference>
<dbReference type="SUPFAM" id="SSF56801">
    <property type="entry name" value="Acetyl-CoA synthetase-like"/>
    <property type="match status" value="1"/>
</dbReference>
<dbReference type="Proteomes" id="UP000248039">
    <property type="component" value="Unassembled WGS sequence"/>
</dbReference>
<dbReference type="GO" id="GO:0071766">
    <property type="term" value="P:Actinobacterium-type cell wall biogenesis"/>
    <property type="evidence" value="ECO:0007669"/>
    <property type="project" value="UniProtKB-ARBA"/>
</dbReference>
<organism evidence="6 7">
    <name type="scientific">Streptomyces tateyamensis</name>
    <dbReference type="NCBI Taxonomy" id="565073"/>
    <lineage>
        <taxon>Bacteria</taxon>
        <taxon>Bacillati</taxon>
        <taxon>Actinomycetota</taxon>
        <taxon>Actinomycetes</taxon>
        <taxon>Kitasatosporales</taxon>
        <taxon>Streptomycetaceae</taxon>
        <taxon>Streptomyces</taxon>
    </lineage>
</organism>
<dbReference type="InterPro" id="IPR045851">
    <property type="entry name" value="AMP-bd_C_sf"/>
</dbReference>
<evidence type="ECO:0000313" key="6">
    <source>
        <dbReference type="EMBL" id="PYC78545.1"/>
    </source>
</evidence>
<dbReference type="RefSeq" id="WP_110670055.1">
    <property type="nucleotide sequence ID" value="NZ_PYBW01000049.1"/>
</dbReference>
<protein>
    <submittedName>
        <fullName evidence="6">Polyketide synthase</fullName>
    </submittedName>
</protein>
<dbReference type="InterPro" id="IPR040097">
    <property type="entry name" value="FAAL/FAAC"/>
</dbReference>
<dbReference type="GO" id="GO:0006633">
    <property type="term" value="P:fatty acid biosynthetic process"/>
    <property type="evidence" value="ECO:0007669"/>
    <property type="project" value="TreeGrafter"/>
</dbReference>
<dbReference type="OrthoDB" id="3671040at2"/>
<dbReference type="GO" id="GO:0005886">
    <property type="term" value="C:plasma membrane"/>
    <property type="evidence" value="ECO:0007669"/>
    <property type="project" value="TreeGrafter"/>
</dbReference>
<evidence type="ECO:0000313" key="7">
    <source>
        <dbReference type="Proteomes" id="UP000248039"/>
    </source>
</evidence>
<dbReference type="Pfam" id="PF00501">
    <property type="entry name" value="AMP-binding"/>
    <property type="match status" value="1"/>
</dbReference>
<dbReference type="FunFam" id="3.40.50.12780:FF:000013">
    <property type="entry name" value="Long-chain-fatty-acid--AMP ligase FadD32"/>
    <property type="match status" value="1"/>
</dbReference>
<name>A0A2V4N3E3_9ACTN</name>
<keyword evidence="7" id="KW-1185">Reference proteome</keyword>